<reference evidence="1 2" key="1">
    <citation type="submission" date="2020-08" db="EMBL/GenBank/DDBJ databases">
        <title>Genomic Encyclopedia of Type Strains, Phase IV (KMG-IV): sequencing the most valuable type-strain genomes for metagenomic binning, comparative biology and taxonomic classification.</title>
        <authorList>
            <person name="Goeker M."/>
        </authorList>
    </citation>
    <scope>NUCLEOTIDE SEQUENCE [LARGE SCALE GENOMIC DNA]</scope>
    <source>
        <strain evidence="1 2">DSM 2461</strain>
    </source>
</reference>
<dbReference type="Proteomes" id="UP000587760">
    <property type="component" value="Unassembled WGS sequence"/>
</dbReference>
<comment type="caution">
    <text evidence="1">The sequence shown here is derived from an EMBL/GenBank/DDBJ whole genome shotgun (WGS) entry which is preliminary data.</text>
</comment>
<keyword evidence="2" id="KW-1185">Reference proteome</keyword>
<dbReference type="RefSeq" id="WP_184748098.1">
    <property type="nucleotide sequence ID" value="NZ_JACHGJ010000008.1"/>
</dbReference>
<evidence type="ECO:0000313" key="1">
    <source>
        <dbReference type="EMBL" id="MBB6481863.1"/>
    </source>
</evidence>
<dbReference type="EMBL" id="JACHGJ010000008">
    <property type="protein sequence ID" value="MBB6481863.1"/>
    <property type="molecule type" value="Genomic_DNA"/>
</dbReference>
<sequence>MITYDSFKKAVKDLSFGKKVGQHVYTLIDDVKKESAELKELLNRVLPADETEYNLVKFFKNEFKLSLLSYPTFWEELHPALDESLTIDLSTGKSRIVSFKNKENKPILHRKETFIHSTRPEYILYSRLTEEEEKLGLYKEKSTIGYSHGWQKVLLEKGISIKSHEITVSEPSHLDKNAEKKIDRHKTAISRNNFSKPIQFLLKHNLLTEYKTLFDYGCGLGDDVQTGIGWGIGGILCIVIWRSWFQLLITSFKSNFFLNPPRSFNFFNRIVSIS</sequence>
<dbReference type="AlphaFoldDB" id="A0A841RD28"/>
<organism evidence="1 2">
    <name type="scientific">Spirochaeta isovalerica</name>
    <dbReference type="NCBI Taxonomy" id="150"/>
    <lineage>
        <taxon>Bacteria</taxon>
        <taxon>Pseudomonadati</taxon>
        <taxon>Spirochaetota</taxon>
        <taxon>Spirochaetia</taxon>
        <taxon>Spirochaetales</taxon>
        <taxon>Spirochaetaceae</taxon>
        <taxon>Spirochaeta</taxon>
    </lineage>
</organism>
<evidence type="ECO:0000313" key="2">
    <source>
        <dbReference type="Proteomes" id="UP000587760"/>
    </source>
</evidence>
<evidence type="ECO:0008006" key="3">
    <source>
        <dbReference type="Google" id="ProtNLM"/>
    </source>
</evidence>
<name>A0A841RD28_9SPIO</name>
<accession>A0A841RD28</accession>
<proteinExistence type="predicted"/>
<gene>
    <name evidence="1" type="ORF">HNR50_003544</name>
</gene>
<protein>
    <recommendedName>
        <fullName evidence="3">DNA phosphorothioation-associated methyltransferase</fullName>
    </recommendedName>
</protein>